<organism evidence="1 2">
    <name type="scientific">Cercospora zeae-maydis SCOH1-5</name>
    <dbReference type="NCBI Taxonomy" id="717836"/>
    <lineage>
        <taxon>Eukaryota</taxon>
        <taxon>Fungi</taxon>
        <taxon>Dikarya</taxon>
        <taxon>Ascomycota</taxon>
        <taxon>Pezizomycotina</taxon>
        <taxon>Dothideomycetes</taxon>
        <taxon>Dothideomycetidae</taxon>
        <taxon>Mycosphaerellales</taxon>
        <taxon>Mycosphaerellaceae</taxon>
        <taxon>Cercospora</taxon>
    </lineage>
</organism>
<gene>
    <name evidence="1" type="ORF">CERZMDRAFT_108646</name>
</gene>
<dbReference type="EMBL" id="ML992662">
    <property type="protein sequence ID" value="KAF2218104.1"/>
    <property type="molecule type" value="Genomic_DNA"/>
</dbReference>
<dbReference type="OrthoDB" id="8300214at2759"/>
<protein>
    <recommendedName>
        <fullName evidence="3">Methyltransferase domain-containing protein</fullName>
    </recommendedName>
</protein>
<dbReference type="Gene3D" id="3.40.50.150">
    <property type="entry name" value="Vaccinia Virus protein VP39"/>
    <property type="match status" value="1"/>
</dbReference>
<dbReference type="AlphaFoldDB" id="A0A6A6FXP2"/>
<evidence type="ECO:0000313" key="1">
    <source>
        <dbReference type="EMBL" id="KAF2218104.1"/>
    </source>
</evidence>
<dbReference type="InterPro" id="IPR029063">
    <property type="entry name" value="SAM-dependent_MTases_sf"/>
</dbReference>
<name>A0A6A6FXP2_9PEZI</name>
<evidence type="ECO:0008006" key="3">
    <source>
        <dbReference type="Google" id="ProtNLM"/>
    </source>
</evidence>
<proteinExistence type="predicted"/>
<dbReference type="Proteomes" id="UP000799539">
    <property type="component" value="Unassembled WGS sequence"/>
</dbReference>
<sequence length="324" mass="35591">MARLQLITTPNESHGVAQCSVSYDELSVLLENFLIAERHRERVFRPRFQLRLDIASAWAIEAGSSILDIGCGHGESSVTLALRLGPRARIAGIDTAVPEYGSPHTVAEARDFILRTELGRQITFSRTDAETMLAGQALGEALPQFDAATLCLSLWYFPTRASVESLFKTLAGASISSVYIAEYDLAASSRAQMPHVLAARAQALLHTSKAVPRVADPREPNVRAALEVGELRKAASEAGFEVVREGHLRPAQDMLEGHLEAQYVLSDAFEAAVRKENCAQEEEILATVCTLRKAMEDLDECGRKHAQAMDIWWAEMCVETEKIS</sequence>
<evidence type="ECO:0000313" key="2">
    <source>
        <dbReference type="Proteomes" id="UP000799539"/>
    </source>
</evidence>
<keyword evidence="2" id="KW-1185">Reference proteome</keyword>
<reference evidence="1" key="1">
    <citation type="journal article" date="2020" name="Stud. Mycol.">
        <title>101 Dothideomycetes genomes: a test case for predicting lifestyles and emergence of pathogens.</title>
        <authorList>
            <person name="Haridas S."/>
            <person name="Albert R."/>
            <person name="Binder M."/>
            <person name="Bloem J."/>
            <person name="Labutti K."/>
            <person name="Salamov A."/>
            <person name="Andreopoulos B."/>
            <person name="Baker S."/>
            <person name="Barry K."/>
            <person name="Bills G."/>
            <person name="Bluhm B."/>
            <person name="Cannon C."/>
            <person name="Castanera R."/>
            <person name="Culley D."/>
            <person name="Daum C."/>
            <person name="Ezra D."/>
            <person name="Gonzalez J."/>
            <person name="Henrissat B."/>
            <person name="Kuo A."/>
            <person name="Liang C."/>
            <person name="Lipzen A."/>
            <person name="Lutzoni F."/>
            <person name="Magnuson J."/>
            <person name="Mondo S."/>
            <person name="Nolan M."/>
            <person name="Ohm R."/>
            <person name="Pangilinan J."/>
            <person name="Park H.-J."/>
            <person name="Ramirez L."/>
            <person name="Alfaro M."/>
            <person name="Sun H."/>
            <person name="Tritt A."/>
            <person name="Yoshinaga Y."/>
            <person name="Zwiers L.-H."/>
            <person name="Turgeon B."/>
            <person name="Goodwin S."/>
            <person name="Spatafora J."/>
            <person name="Crous P."/>
            <person name="Grigoriev I."/>
        </authorList>
    </citation>
    <scope>NUCLEOTIDE SEQUENCE</scope>
    <source>
        <strain evidence="1">SCOH1-5</strain>
    </source>
</reference>
<dbReference type="CDD" id="cd02440">
    <property type="entry name" value="AdoMet_MTases"/>
    <property type="match status" value="1"/>
</dbReference>
<dbReference type="SUPFAM" id="SSF53335">
    <property type="entry name" value="S-adenosyl-L-methionine-dependent methyltransferases"/>
    <property type="match status" value="1"/>
</dbReference>
<accession>A0A6A6FXP2</accession>